<organism evidence="2 3">
    <name type="scientific">Brassica cretica</name>
    <name type="common">Mustard</name>
    <dbReference type="NCBI Taxonomy" id="69181"/>
    <lineage>
        <taxon>Eukaryota</taxon>
        <taxon>Viridiplantae</taxon>
        <taxon>Streptophyta</taxon>
        <taxon>Embryophyta</taxon>
        <taxon>Tracheophyta</taxon>
        <taxon>Spermatophyta</taxon>
        <taxon>Magnoliopsida</taxon>
        <taxon>eudicotyledons</taxon>
        <taxon>Gunneridae</taxon>
        <taxon>Pentapetalae</taxon>
        <taxon>rosids</taxon>
        <taxon>malvids</taxon>
        <taxon>Brassicales</taxon>
        <taxon>Brassicaceae</taxon>
        <taxon>Brassiceae</taxon>
        <taxon>Brassica</taxon>
    </lineage>
</organism>
<name>A0A8S9MVP9_BRACR</name>
<dbReference type="AlphaFoldDB" id="A0A8S9MVP9"/>
<feature type="compositionally biased region" description="Basic and acidic residues" evidence="1">
    <location>
        <begin position="45"/>
        <end position="65"/>
    </location>
</feature>
<reference evidence="2" key="1">
    <citation type="submission" date="2019-12" db="EMBL/GenBank/DDBJ databases">
        <title>Genome sequencing and annotation of Brassica cretica.</title>
        <authorList>
            <person name="Studholme D.J."/>
            <person name="Sarris P."/>
        </authorList>
    </citation>
    <scope>NUCLEOTIDE SEQUENCE</scope>
    <source>
        <strain evidence="2">PFS-109/04</strain>
        <tissue evidence="2">Leaf</tissue>
    </source>
</reference>
<comment type="caution">
    <text evidence="2">The sequence shown here is derived from an EMBL/GenBank/DDBJ whole genome shotgun (WGS) entry which is preliminary data.</text>
</comment>
<protein>
    <submittedName>
        <fullName evidence="2">Uncharacterized protein</fullName>
    </submittedName>
</protein>
<dbReference type="EMBL" id="QGKX02002183">
    <property type="protein sequence ID" value="KAF3485442.1"/>
    <property type="molecule type" value="Genomic_DNA"/>
</dbReference>
<sequence>MFGLLKKSSNENSQQQAIFHSSSKNLFSTFDEFVTVQERLRKPHERPNQRCREQSRPSRDEADQRRRFLPFDVQEICDNFEKEMMKILKDASKIHKKSTSTRAPVAEPSLFISEKPKGKSENSLEDLKDFSDSLPIFDEYDEELMESLITCEDECDLPSPKHDLMFDIDNKETNGLTCFEPEHPSSLVLVSQEDELGPIFDEEAPSITSIIMENRLCFDPGTTPTPLSKEHCKELCIISFVPDLFDKVSSNDIIRSGLDHLEKSFELDLQQLVFCSRKPFDSFVFKENSFSASSYRYALITGYLFASTCTLDEFMVKTLLEQKSHKAKTDFCCDSVLKSNIELLYSNSDHVRHVLKMSYDISCLESILIYNTFFDKNADPWINHIFDEEDELGPIFDEEAPSITSIIMENRLCFDPGTTPTPLSKEHCKELCIISFVPDLFDKVSSNDIIRSGLDHLEKSFELDLQQLVFCSRKPFDSFVFKENSFSASSYRYALITGYLFASTCTLDEFMVKTLLEQKSHKAKTDFCCDSVLKSNIELLYSNSDHVRHVLKMSYDISCLESILIYNTFFDKNADPWIRKETVVFDLNKYLSCTYDSELVLFLGESYPSKHLSTRWSCESYQATVRDSSFGGLVSHIKHRLKSGISKAIPQPSCNPSIHLVLHSEFISRSDPFE</sequence>
<evidence type="ECO:0000313" key="3">
    <source>
        <dbReference type="Proteomes" id="UP000712600"/>
    </source>
</evidence>
<gene>
    <name evidence="2" type="ORF">F2Q69_00053049</name>
</gene>
<evidence type="ECO:0000256" key="1">
    <source>
        <dbReference type="SAM" id="MobiDB-lite"/>
    </source>
</evidence>
<evidence type="ECO:0000313" key="2">
    <source>
        <dbReference type="EMBL" id="KAF3485442.1"/>
    </source>
</evidence>
<accession>A0A8S9MVP9</accession>
<dbReference type="Proteomes" id="UP000712600">
    <property type="component" value="Unassembled WGS sequence"/>
</dbReference>
<proteinExistence type="predicted"/>
<feature type="region of interest" description="Disordered" evidence="1">
    <location>
        <begin position="39"/>
        <end position="65"/>
    </location>
</feature>